<dbReference type="OrthoDB" id="5322539at2759"/>
<name>A0A364LB55_TALAM</name>
<comment type="caution">
    <text evidence="2">The sequence shown here is derived from an EMBL/GenBank/DDBJ whole genome shotgun (WGS) entry which is preliminary data.</text>
</comment>
<keyword evidence="1" id="KW-1133">Transmembrane helix</keyword>
<feature type="transmembrane region" description="Helical" evidence="1">
    <location>
        <begin position="126"/>
        <end position="145"/>
    </location>
</feature>
<feature type="transmembrane region" description="Helical" evidence="1">
    <location>
        <begin position="64"/>
        <end position="86"/>
    </location>
</feature>
<dbReference type="AlphaFoldDB" id="A0A364LB55"/>
<organism evidence="2 3">
    <name type="scientific">Talaromyces amestolkiae</name>
    <dbReference type="NCBI Taxonomy" id="1196081"/>
    <lineage>
        <taxon>Eukaryota</taxon>
        <taxon>Fungi</taxon>
        <taxon>Dikarya</taxon>
        <taxon>Ascomycota</taxon>
        <taxon>Pezizomycotina</taxon>
        <taxon>Eurotiomycetes</taxon>
        <taxon>Eurotiomycetidae</taxon>
        <taxon>Eurotiales</taxon>
        <taxon>Trichocomaceae</taxon>
        <taxon>Talaromyces</taxon>
        <taxon>Talaromyces sect. Talaromyces</taxon>
    </lineage>
</organism>
<evidence type="ECO:0000256" key="1">
    <source>
        <dbReference type="SAM" id="Phobius"/>
    </source>
</evidence>
<gene>
    <name evidence="2" type="ORF">BHQ10_009039</name>
</gene>
<keyword evidence="1" id="KW-0472">Membrane</keyword>
<reference evidence="2 3" key="1">
    <citation type="journal article" date="2017" name="Biotechnol. Biofuels">
        <title>Differential beta-glucosidase expression as a function of carbon source availability in Talaromyces amestolkiae: a genomic and proteomic approach.</title>
        <authorList>
            <person name="de Eugenio L.I."/>
            <person name="Mendez-Liter J.A."/>
            <person name="Nieto-Dominguez M."/>
            <person name="Alonso L."/>
            <person name="Gil-Munoz J."/>
            <person name="Barriuso J."/>
            <person name="Prieto A."/>
            <person name="Martinez M.J."/>
        </authorList>
    </citation>
    <scope>NUCLEOTIDE SEQUENCE [LARGE SCALE GENOMIC DNA]</scope>
    <source>
        <strain evidence="2 3">CIB</strain>
    </source>
</reference>
<accession>A0A364LB55</accession>
<sequence length="675" mass="74559">MPDGRFYHFIESAPTVLIFSTLFGVAFAVGHHVFYNTLDEHDTPNSQYRVVGTKYSISGQQINVSAGTVLAFLTNYWLSFAVSTAFQQVAWRKLRQQANHLGTIDHFLEILDNGLLCFLPEVWRRFTYGMLIAIVFWLLPVASFITPATLTVHMKGIPKSQMQLVPRVDFTSMNFAFISAVDGASPSYSYEGPRNGVQKTVTLALTDGAIQPISPPQANATWELSFHGPALTCQAINASFHQEVVDNIYESMQAWDPACGISYAYISWTPDSSMANGSLPFSNVTGNYTLRSSTVGPEGDRFYASDGYPYPTDFPPLSIYIAALPNMETGFLNSGCNQGNAALANTTIVECSLYNATYISNFTYINGAQTIDSKLPLQHINDVGYIGGAVGAYPLGLTYENGTSIIPVTPQDYNTTLVEMFAYQSVMESFGKMMVGTVANTLGVESGFVSSLVATNTSIMTTTFLQSNELAFLQSANEGNELSEDKWDWPGDSITIFQNGTIPLTNALEEAFRNITLSLIAEHTLQPNMSSPYAPGMVNVTVTNYTDVYSYSKEILWTAYGLGVFLTLLCVINGIIAFIANGRRTFDTKFSTILRTTRDVPLIDRTDEKMEYVQIHDEDRDGKSPLPPYLRRAEISLSQNDYARIRHDVMDDVELDNVKGAHHDVMNYDGGSSRM</sequence>
<dbReference type="STRING" id="1196081.A0A364LB55"/>
<dbReference type="Proteomes" id="UP000249363">
    <property type="component" value="Unassembled WGS sequence"/>
</dbReference>
<protein>
    <submittedName>
        <fullName evidence="2">Uncharacterized protein</fullName>
    </submittedName>
</protein>
<keyword evidence="1" id="KW-0812">Transmembrane</keyword>
<dbReference type="RefSeq" id="XP_040737541.1">
    <property type="nucleotide sequence ID" value="XM_040881911.1"/>
</dbReference>
<proteinExistence type="predicted"/>
<dbReference type="PANTHER" id="PTHR35041">
    <property type="entry name" value="MEDIATOR OF RNA POLYMERASE II TRANSCRIPTION SUBUNIT 1"/>
    <property type="match status" value="1"/>
</dbReference>
<keyword evidence="3" id="KW-1185">Reference proteome</keyword>
<evidence type="ECO:0000313" key="2">
    <source>
        <dbReference type="EMBL" id="RAO73027.1"/>
    </source>
</evidence>
<dbReference type="PANTHER" id="PTHR35041:SF6">
    <property type="entry name" value="FORMYLMETHIONINE DEFORMYLASE-LIKE PROTEIN-RELATED"/>
    <property type="match status" value="1"/>
</dbReference>
<evidence type="ECO:0000313" key="3">
    <source>
        <dbReference type="Proteomes" id="UP000249363"/>
    </source>
</evidence>
<feature type="transmembrane region" description="Helical" evidence="1">
    <location>
        <begin position="12"/>
        <end position="34"/>
    </location>
</feature>
<dbReference type="EMBL" id="MIKG01000022">
    <property type="protein sequence ID" value="RAO73027.1"/>
    <property type="molecule type" value="Genomic_DNA"/>
</dbReference>
<dbReference type="GeneID" id="63798253"/>
<feature type="transmembrane region" description="Helical" evidence="1">
    <location>
        <begin position="557"/>
        <end position="580"/>
    </location>
</feature>